<dbReference type="Proteomes" id="UP000053257">
    <property type="component" value="Unassembled WGS sequence"/>
</dbReference>
<accession>A0A0C3PPQ3</accession>
<dbReference type="HOGENOM" id="CLU_1161511_0_0_1"/>
<evidence type="ECO:0000313" key="2">
    <source>
        <dbReference type="Proteomes" id="UP000053257"/>
    </source>
</evidence>
<dbReference type="EMBL" id="KN840472">
    <property type="protein sequence ID" value="KIP08978.1"/>
    <property type="molecule type" value="Genomic_DNA"/>
</dbReference>
<dbReference type="OrthoDB" id="5424209at2759"/>
<sequence>MSGHRVPTPPTNTPYIPSPVETKHYAYGLPSKARMIARSSADVWVQPTGPEAYLEPKELSVLGPHRLNGVWQDVIGPVMESYLLEQQVRCSLIHPLGLGVAGQPSPPAVIMVGVDRDSLSAEFGLRVVVHCRSILQENQVEDVHVIAYESQNQLFAGMYKPTITANPVAIVRELRSVFPSVTRRRRISRKPAVSSSSIPLNPANCSCSRLGTFCSLPTRKRTSSTGSAVTVEIRSGRLC</sequence>
<proteinExistence type="predicted"/>
<name>A0A0C3PPQ3_PHLG1</name>
<dbReference type="STRING" id="745531.A0A0C3PPQ3"/>
<dbReference type="AlphaFoldDB" id="A0A0C3PPQ3"/>
<reference evidence="1 2" key="1">
    <citation type="journal article" date="2014" name="PLoS Genet.">
        <title>Analysis of the Phlebiopsis gigantea genome, transcriptome and secretome provides insight into its pioneer colonization strategies of wood.</title>
        <authorList>
            <person name="Hori C."/>
            <person name="Ishida T."/>
            <person name="Igarashi K."/>
            <person name="Samejima M."/>
            <person name="Suzuki H."/>
            <person name="Master E."/>
            <person name="Ferreira P."/>
            <person name="Ruiz-Duenas F.J."/>
            <person name="Held B."/>
            <person name="Canessa P."/>
            <person name="Larrondo L.F."/>
            <person name="Schmoll M."/>
            <person name="Druzhinina I.S."/>
            <person name="Kubicek C.P."/>
            <person name="Gaskell J.A."/>
            <person name="Kersten P."/>
            <person name="St John F."/>
            <person name="Glasner J."/>
            <person name="Sabat G."/>
            <person name="Splinter BonDurant S."/>
            <person name="Syed K."/>
            <person name="Yadav J."/>
            <person name="Mgbeahuruike A.C."/>
            <person name="Kovalchuk A."/>
            <person name="Asiegbu F.O."/>
            <person name="Lackner G."/>
            <person name="Hoffmeister D."/>
            <person name="Rencoret J."/>
            <person name="Gutierrez A."/>
            <person name="Sun H."/>
            <person name="Lindquist E."/>
            <person name="Barry K."/>
            <person name="Riley R."/>
            <person name="Grigoriev I.V."/>
            <person name="Henrissat B."/>
            <person name="Kues U."/>
            <person name="Berka R.M."/>
            <person name="Martinez A.T."/>
            <person name="Covert S.F."/>
            <person name="Blanchette R.A."/>
            <person name="Cullen D."/>
        </authorList>
    </citation>
    <scope>NUCLEOTIDE SEQUENCE [LARGE SCALE GENOMIC DNA]</scope>
    <source>
        <strain evidence="1 2">11061_1 CR5-6</strain>
    </source>
</reference>
<organism evidence="1 2">
    <name type="scientific">Phlebiopsis gigantea (strain 11061_1 CR5-6)</name>
    <name type="common">White-rot fungus</name>
    <name type="synonym">Peniophora gigantea</name>
    <dbReference type="NCBI Taxonomy" id="745531"/>
    <lineage>
        <taxon>Eukaryota</taxon>
        <taxon>Fungi</taxon>
        <taxon>Dikarya</taxon>
        <taxon>Basidiomycota</taxon>
        <taxon>Agaricomycotina</taxon>
        <taxon>Agaricomycetes</taxon>
        <taxon>Polyporales</taxon>
        <taxon>Phanerochaetaceae</taxon>
        <taxon>Phlebiopsis</taxon>
    </lineage>
</organism>
<keyword evidence="2" id="KW-1185">Reference proteome</keyword>
<evidence type="ECO:0000313" key="1">
    <source>
        <dbReference type="EMBL" id="KIP08978.1"/>
    </source>
</evidence>
<protein>
    <submittedName>
        <fullName evidence="1">Uncharacterized protein</fullName>
    </submittedName>
</protein>
<gene>
    <name evidence="1" type="ORF">PHLGIDRAFT_355452</name>
</gene>